<gene>
    <name evidence="1" type="ordered locus">Metho_1494</name>
</gene>
<evidence type="ECO:0000313" key="2">
    <source>
        <dbReference type="Proteomes" id="UP000010866"/>
    </source>
</evidence>
<reference evidence="2" key="1">
    <citation type="submission" date="2012-02" db="EMBL/GenBank/DDBJ databases">
        <title>Complete sequence of chromosome of Methanomethylovorans hollandica DSM 15978.</title>
        <authorList>
            <person name="Lucas S."/>
            <person name="Copeland A."/>
            <person name="Lapidus A."/>
            <person name="Glavina del Rio T."/>
            <person name="Dalin E."/>
            <person name="Tice H."/>
            <person name="Bruce D."/>
            <person name="Goodwin L."/>
            <person name="Pitluck S."/>
            <person name="Peters L."/>
            <person name="Mikhailova N."/>
            <person name="Held B."/>
            <person name="Kyrpides N."/>
            <person name="Mavromatis K."/>
            <person name="Ivanova N."/>
            <person name="Brettin T."/>
            <person name="Detter J.C."/>
            <person name="Han C."/>
            <person name="Larimer F."/>
            <person name="Land M."/>
            <person name="Hauser L."/>
            <person name="Markowitz V."/>
            <person name="Cheng J.-F."/>
            <person name="Hugenholtz P."/>
            <person name="Woyke T."/>
            <person name="Wu D."/>
            <person name="Spring S."/>
            <person name="Schroeder M."/>
            <person name="Brambilla E."/>
            <person name="Klenk H.-P."/>
            <person name="Eisen J.A."/>
        </authorList>
    </citation>
    <scope>NUCLEOTIDE SEQUENCE [LARGE SCALE GENOMIC DNA]</scope>
    <source>
        <strain evidence="2">DSM 15978 / NBRC 107637 / DMS1</strain>
    </source>
</reference>
<proteinExistence type="predicted"/>
<dbReference type="Proteomes" id="UP000010866">
    <property type="component" value="Chromosome"/>
</dbReference>
<dbReference type="GeneID" id="14407303"/>
<dbReference type="KEGG" id="mhz:Metho_1494"/>
<protein>
    <submittedName>
        <fullName evidence="1">Uncharacterized protein</fullName>
    </submittedName>
</protein>
<dbReference type="AlphaFoldDB" id="L0L019"/>
<name>L0L019_METHD</name>
<dbReference type="HOGENOM" id="CLU_873228_0_0_2"/>
<dbReference type="EMBL" id="CP003362">
    <property type="protein sequence ID" value="AGB49698.1"/>
    <property type="molecule type" value="Genomic_DNA"/>
</dbReference>
<organism evidence="1 2">
    <name type="scientific">Methanomethylovorans hollandica (strain DSM 15978 / NBRC 107637 / DMS1)</name>
    <dbReference type="NCBI Taxonomy" id="867904"/>
    <lineage>
        <taxon>Archaea</taxon>
        <taxon>Methanobacteriati</taxon>
        <taxon>Methanobacteriota</taxon>
        <taxon>Stenosarchaea group</taxon>
        <taxon>Methanomicrobia</taxon>
        <taxon>Methanosarcinales</taxon>
        <taxon>Methanosarcinaceae</taxon>
        <taxon>Methanomethylovorans</taxon>
    </lineage>
</organism>
<accession>L0L019</accession>
<dbReference type="RefSeq" id="WP_015324863.1">
    <property type="nucleotide sequence ID" value="NC_019977.1"/>
</dbReference>
<keyword evidence="2" id="KW-1185">Reference proteome</keyword>
<evidence type="ECO:0000313" key="1">
    <source>
        <dbReference type="EMBL" id="AGB49698.1"/>
    </source>
</evidence>
<sequence precursor="true">MNIKSLSISNNVRSPGSKSLGRTSVLLVSAMLILLLSASCALAWPVENLTISPGLDLCVDSGPILIEGDVGPGDYVPITTIYVVEVPVVDGKFEYKQENIAIPPGTTATIKAQDVQDLTITTNIFGFDLSKTFAASAGKASVSTRVPKGNYNLVVSGNATGALSGAVTNCVDEETNQTTDNQTTDNQTTDKVETVKLTFIAHLEVKADETGHFKQECCTERPAGEYIMKVKDKTVIVTLRDCSNGQTAGDGINGADLEEEVQETARSSGSGTGQAKILITENMTFENETAMPEMNAEIAILEEINEEPVVKKNSIIDYVWQILSWLGF</sequence>